<keyword evidence="1" id="KW-0732">Signal</keyword>
<dbReference type="RefSeq" id="WP_226933547.1">
    <property type="nucleotide sequence ID" value="NZ_JACDXX010000001.1"/>
</dbReference>
<feature type="signal peptide" evidence="1">
    <location>
        <begin position="1"/>
        <end position="21"/>
    </location>
</feature>
<proteinExistence type="predicted"/>
<organism evidence="2 3">
    <name type="scientific">Pseudogemmobacter faecipullorum</name>
    <dbReference type="NCBI Taxonomy" id="2755041"/>
    <lineage>
        <taxon>Bacteria</taxon>
        <taxon>Pseudomonadati</taxon>
        <taxon>Pseudomonadota</taxon>
        <taxon>Alphaproteobacteria</taxon>
        <taxon>Rhodobacterales</taxon>
        <taxon>Paracoccaceae</taxon>
        <taxon>Pseudogemmobacter</taxon>
    </lineage>
</organism>
<dbReference type="PANTHER" id="PTHR36302">
    <property type="entry name" value="BLR7088 PROTEIN"/>
    <property type="match status" value="1"/>
</dbReference>
<dbReference type="Gene3D" id="2.60.40.1890">
    <property type="entry name" value="PCu(A)C copper chaperone"/>
    <property type="match status" value="1"/>
</dbReference>
<dbReference type="SUPFAM" id="SSF110087">
    <property type="entry name" value="DR1885-like metal-binding protein"/>
    <property type="match status" value="1"/>
</dbReference>
<dbReference type="InterPro" id="IPR036182">
    <property type="entry name" value="PCuAC_sf"/>
</dbReference>
<dbReference type="InterPro" id="IPR007410">
    <property type="entry name" value="LpqE-like"/>
</dbReference>
<reference evidence="2 3" key="1">
    <citation type="submission" date="2020-07" db="EMBL/GenBank/DDBJ databases">
        <title>Pseudogemmobacter sp. nov., isolated from poultry manure in Taiwan.</title>
        <authorList>
            <person name="Lin S.-Y."/>
            <person name="Tang Y.-S."/>
            <person name="Young C.-C."/>
        </authorList>
    </citation>
    <scope>NUCLEOTIDE SEQUENCE [LARGE SCALE GENOMIC DNA]</scope>
    <source>
        <strain evidence="2 3">CC-YST710</strain>
    </source>
</reference>
<dbReference type="Proteomes" id="UP001198571">
    <property type="component" value="Unassembled WGS sequence"/>
</dbReference>
<evidence type="ECO:0000256" key="1">
    <source>
        <dbReference type="SAM" id="SignalP"/>
    </source>
</evidence>
<comment type="caution">
    <text evidence="2">The sequence shown here is derived from an EMBL/GenBank/DDBJ whole genome shotgun (WGS) entry which is preliminary data.</text>
</comment>
<dbReference type="EMBL" id="JACDXX010000001">
    <property type="protein sequence ID" value="MCB5408676.1"/>
    <property type="molecule type" value="Genomic_DNA"/>
</dbReference>
<dbReference type="Pfam" id="PF04314">
    <property type="entry name" value="PCuAC"/>
    <property type="match status" value="1"/>
</dbReference>
<name>A0ABS8CH15_9RHOB</name>
<keyword evidence="3" id="KW-1185">Reference proteome</keyword>
<evidence type="ECO:0000313" key="2">
    <source>
        <dbReference type="EMBL" id="MCB5408676.1"/>
    </source>
</evidence>
<evidence type="ECO:0000313" key="3">
    <source>
        <dbReference type="Proteomes" id="UP001198571"/>
    </source>
</evidence>
<sequence length="156" mass="16125">MKTRILALCAALALTPFAALAHSFSAGDIAIGHPFIPTPAKGAKSAGGYLSLENNGTTADRLIAVETDAAAKAELHTVETDAAGVTKMIHLEGLDIPAGETVTLERGGYHIMLMGLTQPLEEGARIPATLIFEKAGKVAVEFSVDAPKAAEDHSGH</sequence>
<gene>
    <name evidence="2" type="ORF">H0485_01465</name>
</gene>
<feature type="chain" id="PRO_5045994213" evidence="1">
    <location>
        <begin position="22"/>
        <end position="156"/>
    </location>
</feature>
<accession>A0ABS8CH15</accession>
<dbReference type="InterPro" id="IPR058248">
    <property type="entry name" value="Lxx211020-like"/>
</dbReference>
<dbReference type="PANTHER" id="PTHR36302:SF1">
    <property type="entry name" value="COPPER CHAPERONE PCU(A)C"/>
    <property type="match status" value="1"/>
</dbReference>
<protein>
    <submittedName>
        <fullName evidence="2">Copper chaperone PCu(A)C</fullName>
    </submittedName>
</protein>